<reference evidence="1 2" key="1">
    <citation type="journal article" date="2018" name="Sci. Rep.">
        <title>Characterisation of pathogen-specific regions and novel effector candidates in Fusarium oxysporum f. sp. cepae.</title>
        <authorList>
            <person name="Armitage A.D."/>
            <person name="Taylor A."/>
            <person name="Sobczyk M.K."/>
            <person name="Baxter L."/>
            <person name="Greenfield B.P."/>
            <person name="Bates H.J."/>
            <person name="Wilson F."/>
            <person name="Jackson A.C."/>
            <person name="Ott S."/>
            <person name="Harrison R.J."/>
            <person name="Clarkson J.P."/>
        </authorList>
    </citation>
    <scope>NUCLEOTIDE SEQUENCE [LARGE SCALE GENOMIC DNA]</scope>
    <source>
        <strain evidence="1 2">Fp_A8</strain>
    </source>
</reference>
<organism evidence="1 2">
    <name type="scientific">Gibberella intermedia</name>
    <name type="common">Bulb rot disease fungus</name>
    <name type="synonym">Fusarium proliferatum</name>
    <dbReference type="NCBI Taxonomy" id="948311"/>
    <lineage>
        <taxon>Eukaryota</taxon>
        <taxon>Fungi</taxon>
        <taxon>Dikarya</taxon>
        <taxon>Ascomycota</taxon>
        <taxon>Pezizomycotina</taxon>
        <taxon>Sordariomycetes</taxon>
        <taxon>Hypocreomycetidae</taxon>
        <taxon>Hypocreales</taxon>
        <taxon>Nectriaceae</taxon>
        <taxon>Fusarium</taxon>
        <taxon>Fusarium fujikuroi species complex</taxon>
    </lineage>
</organism>
<dbReference type="EMBL" id="MRDB01000048">
    <property type="protein sequence ID" value="RKL31460.1"/>
    <property type="molecule type" value="Genomic_DNA"/>
</dbReference>
<sequence>MLYTESLGHAVKIASYESSDEVFGHLRGFNETVLGLAGPLSTRFYGPLVALAYNLDSRFHFETMDDVSSADFGALVDVFQKSDWNPAVGRVEGYPRKTISALFLPDVFDFHRMHSSHTEKISESPDELSIHRLIGTQDTVVEVNIAATLDSKQLCEHRSCYLDAISTKELCLNGQIFHSLRLGPLLLDLPWIGKVARFTDHHIDTPEYRWQESRCRFLRRAIVLGYKLLGVDHVPEKDGIIVFSAFGVKISPLHLIAYDEYMFRQLQTDKSKRQLSKAGFLSFWNDLKSGKVKITNELKKPQYVQLDLLEFWGDSRLRETQTMTHAELDFSEESSPYDTPTDAKYILTEDETQVFLHIRKLFRDPDFVRPNQRDWLEVLYDANTLVQDRKLGPDYWADELDKFFTDYLSSLAQD</sequence>
<dbReference type="Proteomes" id="UP000283569">
    <property type="component" value="Unassembled WGS sequence"/>
</dbReference>
<evidence type="ECO:0000313" key="2">
    <source>
        <dbReference type="Proteomes" id="UP000283569"/>
    </source>
</evidence>
<dbReference type="AlphaFoldDB" id="A0A420SQF1"/>
<protein>
    <submittedName>
        <fullName evidence="1">Uncharacterized protein</fullName>
    </submittedName>
</protein>
<name>A0A420SQF1_GIBIN</name>
<evidence type="ECO:0000313" key="1">
    <source>
        <dbReference type="EMBL" id="RKL31460.1"/>
    </source>
</evidence>
<comment type="caution">
    <text evidence="1">The sequence shown here is derived from an EMBL/GenBank/DDBJ whole genome shotgun (WGS) entry which is preliminary data.</text>
</comment>
<accession>A0A420SQF1</accession>
<gene>
    <name evidence="1" type="ORF">BFJ72_g11094</name>
</gene>
<proteinExistence type="predicted"/>